<dbReference type="PANTHER" id="PTHR11590:SF6">
    <property type="entry name" value="PROTEIN-GLUTAMINE GAMMA-GLUTAMYLTRANSFERASE 2"/>
    <property type="match status" value="1"/>
</dbReference>
<keyword evidence="12" id="KW-0964">Secreted</keyword>
<dbReference type="SMART" id="SM00460">
    <property type="entry name" value="TGc"/>
    <property type="match status" value="1"/>
</dbReference>
<evidence type="ECO:0000313" key="46">
    <source>
        <dbReference type="EMBL" id="KAJ3603218.1"/>
    </source>
</evidence>
<dbReference type="Gene3D" id="3.90.260.10">
    <property type="entry name" value="Transglutaminase-like"/>
    <property type="match status" value="1"/>
</dbReference>
<feature type="repeat" description="TPR" evidence="43">
    <location>
        <begin position="1025"/>
        <end position="1058"/>
    </location>
</feature>
<dbReference type="InterPro" id="IPR038765">
    <property type="entry name" value="Papain-like_cys_pep_sf"/>
</dbReference>
<dbReference type="SMART" id="SM00028">
    <property type="entry name" value="TPR"/>
    <property type="match status" value="6"/>
</dbReference>
<evidence type="ECO:0000256" key="29">
    <source>
        <dbReference type="ARBA" id="ARBA00039019"/>
    </source>
</evidence>
<evidence type="ECO:0000256" key="42">
    <source>
        <dbReference type="ARBA" id="ARBA00048365"/>
    </source>
</evidence>
<evidence type="ECO:0000256" key="10">
    <source>
        <dbReference type="ARBA" id="ARBA00022475"/>
    </source>
</evidence>
<evidence type="ECO:0000256" key="33">
    <source>
        <dbReference type="ARBA" id="ARBA00042099"/>
    </source>
</evidence>
<dbReference type="GO" id="GO:0003810">
    <property type="term" value="F:protein-glutamine gamma-glutamyltransferase activity"/>
    <property type="evidence" value="ECO:0007669"/>
    <property type="project" value="UniProtKB-EC"/>
</dbReference>
<keyword evidence="21" id="KW-0496">Mitochondrion</keyword>
<dbReference type="InterPro" id="IPR036985">
    <property type="entry name" value="Transglutaminase-like_sf"/>
</dbReference>
<keyword evidence="17" id="KW-0677">Repeat</keyword>
<keyword evidence="15" id="KW-0808">Transferase</keyword>
<evidence type="ECO:0000256" key="8">
    <source>
        <dbReference type="ARBA" id="ARBA00005968"/>
    </source>
</evidence>
<dbReference type="Proteomes" id="UP001148018">
    <property type="component" value="Unassembled WGS sequence"/>
</dbReference>
<feature type="compositionally biased region" description="Polar residues" evidence="44">
    <location>
        <begin position="996"/>
        <end position="1009"/>
    </location>
</feature>
<keyword evidence="11" id="KW-0963">Cytoplasm</keyword>
<comment type="cofactor">
    <cofactor evidence="1">
        <name>Ca(2+)</name>
        <dbReference type="ChEBI" id="CHEBI:29108"/>
    </cofactor>
</comment>
<dbReference type="InterPro" id="IPR011990">
    <property type="entry name" value="TPR-like_helical_dom_sf"/>
</dbReference>
<evidence type="ECO:0000256" key="2">
    <source>
        <dbReference type="ARBA" id="ARBA00004123"/>
    </source>
</evidence>
<dbReference type="FunFam" id="3.90.260.10:FF:000001">
    <property type="entry name" value="Protein-glutamine gamma-glutamyltransferase 2"/>
    <property type="match status" value="1"/>
</dbReference>
<dbReference type="OrthoDB" id="437511at2759"/>
<comment type="caution">
    <text evidence="46">The sequence shown here is derived from an EMBL/GenBank/DDBJ whole genome shotgun (WGS) entry which is preliminary data.</text>
</comment>
<dbReference type="PANTHER" id="PTHR11590">
    <property type="entry name" value="PROTEIN-GLUTAMINE GAMMA-GLUTAMYLTRANSFERASE"/>
    <property type="match status" value="1"/>
</dbReference>
<keyword evidence="47" id="KW-1185">Reference proteome</keyword>
<dbReference type="AlphaFoldDB" id="A0A9Q0EB91"/>
<keyword evidence="24" id="KW-0539">Nucleus</keyword>
<evidence type="ECO:0000256" key="7">
    <source>
        <dbReference type="ARBA" id="ARBA00004514"/>
    </source>
</evidence>
<dbReference type="InterPro" id="IPR036238">
    <property type="entry name" value="Transglutaminase_C_sf"/>
</dbReference>
<comment type="catalytic activity">
    <reaction evidence="28">
        <text>L-glutaminyl-[protein] + L-lysyl-[protein] = [protein]-L-lysyl-N(6)-5-L-glutamyl-[protein] + NH4(+)</text>
        <dbReference type="Rhea" id="RHEA:54816"/>
        <dbReference type="Rhea" id="RHEA-COMP:9752"/>
        <dbReference type="Rhea" id="RHEA-COMP:10207"/>
        <dbReference type="Rhea" id="RHEA-COMP:14005"/>
        <dbReference type="ChEBI" id="CHEBI:28938"/>
        <dbReference type="ChEBI" id="CHEBI:29969"/>
        <dbReference type="ChEBI" id="CHEBI:30011"/>
        <dbReference type="ChEBI" id="CHEBI:138370"/>
        <dbReference type="EC" id="2.3.2.13"/>
    </reaction>
    <physiologicalReaction direction="left-to-right" evidence="28">
        <dbReference type="Rhea" id="RHEA:54817"/>
    </physiologicalReaction>
</comment>
<dbReference type="SUPFAM" id="SSF49309">
    <property type="entry name" value="Transglutaminase, two C-terminal domains"/>
    <property type="match status" value="2"/>
</dbReference>
<evidence type="ECO:0000313" key="47">
    <source>
        <dbReference type="Proteomes" id="UP001148018"/>
    </source>
</evidence>
<organism evidence="46 47">
    <name type="scientific">Muraenolepis orangiensis</name>
    <name type="common">Patagonian moray cod</name>
    <dbReference type="NCBI Taxonomy" id="630683"/>
    <lineage>
        <taxon>Eukaryota</taxon>
        <taxon>Metazoa</taxon>
        <taxon>Chordata</taxon>
        <taxon>Craniata</taxon>
        <taxon>Vertebrata</taxon>
        <taxon>Euteleostomi</taxon>
        <taxon>Actinopterygii</taxon>
        <taxon>Neopterygii</taxon>
        <taxon>Teleostei</taxon>
        <taxon>Neoteleostei</taxon>
        <taxon>Acanthomorphata</taxon>
        <taxon>Zeiogadaria</taxon>
        <taxon>Gadariae</taxon>
        <taxon>Gadiformes</taxon>
        <taxon>Muraenolepidoidei</taxon>
        <taxon>Muraenolepididae</taxon>
        <taxon>Muraenolepis</taxon>
    </lineage>
</organism>
<sequence>MSSDNSRGDISIPLRNLLNSVRCIRDRVRDQAVKAVSQEATKLSLAFSCPPPPSQQDGEKLSESLQKSILTMSTVYYWLPKSQGLSLRRQARDATVEVLDGVGQLVEALLEEEDPFSDLLEGGVLDEGEEPRGNQDTYWSDQDRRVIGPCQGLMKVSGACLRKLSSAVRTNGNAGSAQNRAQLDDLEELSKDLIYLKVDFHCLENNTRHHTDDITTEELIVRRGHYFLLTLDLPGPFNPDTDLLSFTVLTGSRASEELGTRSLFATSESHVIRSPNAKAGWRAGLHDTGSPATGRLTLTVTPPADTPVGKYFLSVQKGSKEFEEGMVDICFKMLDVNPKHFRDPADDVSARCNPIYVSRVVSAMINSSDDSGVLVGNWGKPDHRGNSPSYWNGSVDILERWRRFGCHPVRYGQCWVFAGVMCTVMRCLGIPCRVVSNYQSAHDTDNSLTVDVFHCDYGVRYKESSDSIWNFHVWVEAWMRRPDLDEKGQYDGWQVLDPTPQEKSEGVFCCGPSSVKAIFNGHINMKYDMPFVFAEVNADVVYWLIISNGPRQQLEHADTVRVGQNISTKSIGSNKRQNITNTYKHREGTEKERKAFMHAITRDYIKDGLFRPRVRYVPEDPGVEESRENGEDIEENTEENAEENSAAAQPVAMKVAMKIEEASPLVSCQDIQLKLTLTSGDQVARHLSLRITAQTMLYIGIPAANILTEIVEHTLQPGQVYREHLLTSDSVIVSVVATDQDNPKLVYLTERNIVLPDPPISITVNGEAWLHQELEVDVVFSNPLQEDLRLPDLPANCRIRLTLGFVPYRVGLKTLMVDFDCSVFKNVKSSTTIDAEKMPPRCRWLELKQAGNEFFKAGQYGEALERYSQAIKELEKSGKKSPEDLSILYSNRAASYLKDGNCTECVKDCNMSLELAPFGVKSLLRRASAYEAMERYRHAYVDYKTALQVDCNIPAAHDGTNRMTKVLTEMDGLGWREKLPDIPVVPLAVRERLAQQARQTSNAPPQQHNGARDTPAPSQEDLRRAQVLKDEGNSLVKKGQYQKAVEKYSQSLKLNPTEITTFTNRALCYLSVKQYRDAVRDCDEALVMDSSNIKALYRRAQAHRELKDSKACMDDLNRLLRVEPKNAAALKLLQEVQKKK</sequence>
<evidence type="ECO:0000256" key="28">
    <source>
        <dbReference type="ARBA" id="ARBA00036876"/>
    </source>
</evidence>
<dbReference type="Gene3D" id="2.60.40.10">
    <property type="entry name" value="Immunoglobulins"/>
    <property type="match status" value="2"/>
</dbReference>
<keyword evidence="13" id="KW-0272">Extracellular matrix</keyword>
<dbReference type="EMBL" id="JANIIK010000046">
    <property type="protein sequence ID" value="KAJ3603218.1"/>
    <property type="molecule type" value="Genomic_DNA"/>
</dbReference>
<keyword evidence="22" id="KW-0342">GTP-binding</keyword>
<evidence type="ECO:0000256" key="4">
    <source>
        <dbReference type="ARBA" id="ARBA00004236"/>
    </source>
</evidence>
<evidence type="ECO:0000256" key="40">
    <source>
        <dbReference type="ARBA" id="ARBA00047876"/>
    </source>
</evidence>
<dbReference type="Pfam" id="PF01841">
    <property type="entry name" value="Transglut_core"/>
    <property type="match status" value="1"/>
</dbReference>
<keyword evidence="14" id="KW-0378">Hydrolase</keyword>
<evidence type="ECO:0000256" key="30">
    <source>
        <dbReference type="ARBA" id="ARBA00040561"/>
    </source>
</evidence>
<evidence type="ECO:0000256" key="41">
    <source>
        <dbReference type="ARBA" id="ARBA00048230"/>
    </source>
</evidence>
<dbReference type="InterPro" id="IPR013808">
    <property type="entry name" value="Transglutaminase_AS"/>
</dbReference>
<dbReference type="SUPFAM" id="SSF81296">
    <property type="entry name" value="E set domains"/>
    <property type="match status" value="1"/>
</dbReference>
<gene>
    <name evidence="46" type="ORF">NHX12_030961</name>
</gene>
<dbReference type="PROSITE" id="PS00547">
    <property type="entry name" value="TRANSGLUTAMINASES"/>
    <property type="match status" value="1"/>
</dbReference>
<dbReference type="PROSITE" id="PS50293">
    <property type="entry name" value="TPR_REGION"/>
    <property type="match status" value="1"/>
</dbReference>
<evidence type="ECO:0000256" key="6">
    <source>
        <dbReference type="ARBA" id="ARBA00004498"/>
    </source>
</evidence>
<name>A0A9Q0EB91_9TELE</name>
<reference evidence="46" key="1">
    <citation type="submission" date="2022-07" db="EMBL/GenBank/DDBJ databases">
        <title>Chromosome-level genome of Muraenolepis orangiensis.</title>
        <authorList>
            <person name="Kim J."/>
        </authorList>
    </citation>
    <scope>NUCLEOTIDE SEQUENCE</scope>
    <source>
        <strain evidence="46">KU_S4_2022</strain>
        <tissue evidence="46">Muscle</tissue>
    </source>
</reference>
<evidence type="ECO:0000256" key="35">
    <source>
        <dbReference type="ARBA" id="ARBA00042239"/>
    </source>
</evidence>
<evidence type="ECO:0000256" key="25">
    <source>
        <dbReference type="ARBA" id="ARBA00023315"/>
    </source>
</evidence>
<dbReference type="Gene3D" id="1.25.40.10">
    <property type="entry name" value="Tetratricopeptide repeat domain"/>
    <property type="match status" value="2"/>
</dbReference>
<dbReference type="InterPro" id="IPR013783">
    <property type="entry name" value="Ig-like_fold"/>
</dbReference>
<evidence type="ECO:0000256" key="9">
    <source>
        <dbReference type="ARBA" id="ARBA00022454"/>
    </source>
</evidence>
<evidence type="ECO:0000256" key="1">
    <source>
        <dbReference type="ARBA" id="ARBA00001913"/>
    </source>
</evidence>
<dbReference type="SUPFAM" id="SSF48452">
    <property type="entry name" value="TPR-like"/>
    <property type="match status" value="2"/>
</dbReference>
<evidence type="ECO:0000256" key="26">
    <source>
        <dbReference type="ARBA" id="ARBA00024222"/>
    </source>
</evidence>
<keyword evidence="9" id="KW-0158">Chromosome</keyword>
<dbReference type="InterPro" id="IPR001102">
    <property type="entry name" value="Transglutaminase_N"/>
</dbReference>
<accession>A0A9Q0EB91</accession>
<evidence type="ECO:0000256" key="12">
    <source>
        <dbReference type="ARBA" id="ARBA00022525"/>
    </source>
</evidence>
<evidence type="ECO:0000256" key="20">
    <source>
        <dbReference type="ARBA" id="ARBA00022837"/>
    </source>
</evidence>
<feature type="region of interest" description="Disordered" evidence="44">
    <location>
        <begin position="617"/>
        <end position="648"/>
    </location>
</feature>
<comment type="catalytic activity">
    <reaction evidence="42">
        <text>L-glutaminyl-[protein] + dopamine = 5-dopaminyl-L-glutamyl-[protein] + NH4(+)</text>
        <dbReference type="Rhea" id="RHEA:66556"/>
        <dbReference type="Rhea" id="RHEA-COMP:10207"/>
        <dbReference type="Rhea" id="RHEA-COMP:17053"/>
        <dbReference type="ChEBI" id="CHEBI:28938"/>
        <dbReference type="ChEBI" id="CHEBI:30011"/>
        <dbReference type="ChEBI" id="CHEBI:59905"/>
        <dbReference type="ChEBI" id="CHEBI:167175"/>
    </reaction>
    <physiologicalReaction direction="left-to-right" evidence="42">
        <dbReference type="Rhea" id="RHEA:66557"/>
    </physiologicalReaction>
</comment>
<evidence type="ECO:0000256" key="24">
    <source>
        <dbReference type="ARBA" id="ARBA00023242"/>
    </source>
</evidence>
<keyword evidence="10" id="KW-1003">Cell membrane</keyword>
<dbReference type="Pfam" id="PF00868">
    <property type="entry name" value="Transglut_N"/>
    <property type="match status" value="1"/>
</dbReference>
<dbReference type="GO" id="GO:0046872">
    <property type="term" value="F:metal ion binding"/>
    <property type="evidence" value="ECO:0007669"/>
    <property type="project" value="UniProtKB-KW"/>
</dbReference>
<evidence type="ECO:0000256" key="13">
    <source>
        <dbReference type="ARBA" id="ARBA00022530"/>
    </source>
</evidence>
<dbReference type="Pfam" id="PF13324">
    <property type="entry name" value="GCIP_N"/>
    <property type="match status" value="1"/>
</dbReference>
<dbReference type="GO" id="GO:0007399">
    <property type="term" value="P:nervous system development"/>
    <property type="evidence" value="ECO:0007669"/>
    <property type="project" value="UniProtKB-ARBA"/>
</dbReference>
<evidence type="ECO:0000256" key="11">
    <source>
        <dbReference type="ARBA" id="ARBA00022490"/>
    </source>
</evidence>
<evidence type="ECO:0000256" key="16">
    <source>
        <dbReference type="ARBA" id="ARBA00022723"/>
    </source>
</evidence>
<evidence type="ECO:0000256" key="21">
    <source>
        <dbReference type="ARBA" id="ARBA00023128"/>
    </source>
</evidence>
<keyword evidence="25" id="KW-0012">Acyltransferase</keyword>
<dbReference type="Pfam" id="PF13181">
    <property type="entry name" value="TPR_8"/>
    <property type="match status" value="1"/>
</dbReference>
<dbReference type="InterPro" id="IPR050779">
    <property type="entry name" value="Transglutaminase"/>
</dbReference>
<evidence type="ECO:0000256" key="31">
    <source>
        <dbReference type="ARBA" id="ARBA00041650"/>
    </source>
</evidence>
<keyword evidence="23" id="KW-0472">Membrane</keyword>
<evidence type="ECO:0000256" key="34">
    <source>
        <dbReference type="ARBA" id="ARBA00042105"/>
    </source>
</evidence>
<evidence type="ECO:0000256" key="27">
    <source>
        <dbReference type="ARBA" id="ARBA00036377"/>
    </source>
</evidence>
<dbReference type="InterPro" id="IPR049318">
    <property type="entry name" value="GCIP_C"/>
</dbReference>
<evidence type="ECO:0000256" key="36">
    <source>
        <dbReference type="ARBA" id="ARBA00042912"/>
    </source>
</evidence>
<feature type="domain" description="Transglutaminase-like" evidence="45">
    <location>
        <begin position="406"/>
        <end position="500"/>
    </location>
</feature>
<keyword evidence="14" id="KW-0645">Protease</keyword>
<dbReference type="SUPFAM" id="SSF54001">
    <property type="entry name" value="Cysteine proteinases"/>
    <property type="match status" value="1"/>
</dbReference>
<comment type="similarity">
    <text evidence="8">Belongs to the transglutaminase superfamily. Transglutaminase family.</text>
</comment>
<feature type="compositionally biased region" description="Acidic residues" evidence="44">
    <location>
        <begin position="631"/>
        <end position="642"/>
    </location>
</feature>
<evidence type="ECO:0000256" key="37">
    <source>
        <dbReference type="ARBA" id="ARBA00043104"/>
    </source>
</evidence>
<keyword evidence="18" id="KW-0547">Nucleotide-binding</keyword>
<evidence type="ECO:0000256" key="38">
    <source>
        <dbReference type="ARBA" id="ARBA00043138"/>
    </source>
</evidence>
<evidence type="ECO:0000256" key="15">
    <source>
        <dbReference type="ARBA" id="ARBA00022679"/>
    </source>
</evidence>
<dbReference type="InterPro" id="IPR019734">
    <property type="entry name" value="TPR_rpt"/>
</dbReference>
<keyword evidence="19 43" id="KW-0802">TPR repeat</keyword>
<dbReference type="Pfam" id="PF20936">
    <property type="entry name" value="GCIP_C"/>
    <property type="match status" value="1"/>
</dbReference>
<feature type="region of interest" description="Disordered" evidence="44">
    <location>
        <begin position="993"/>
        <end position="1021"/>
    </location>
</feature>
<dbReference type="InterPro" id="IPR049317">
    <property type="entry name" value="GCIP-like_N"/>
</dbReference>
<dbReference type="FunFam" id="1.25.40.10:FF:000221">
    <property type="entry name" value="Mitochondrial import receptor subunit TOM34"/>
    <property type="match status" value="1"/>
</dbReference>
<evidence type="ECO:0000256" key="19">
    <source>
        <dbReference type="ARBA" id="ARBA00022803"/>
    </source>
</evidence>
<comment type="catalytic activity">
    <reaction evidence="41">
        <text>L-glutaminyl-[protein] + (R)-noradrenaline = 5-(R)-noradrenalinyl-L-glutamyl-[protein] + NH4(+)</text>
        <dbReference type="Rhea" id="RHEA:66560"/>
        <dbReference type="Rhea" id="RHEA-COMP:10207"/>
        <dbReference type="Rhea" id="RHEA-COMP:17054"/>
        <dbReference type="ChEBI" id="CHEBI:28938"/>
        <dbReference type="ChEBI" id="CHEBI:30011"/>
        <dbReference type="ChEBI" id="CHEBI:72587"/>
        <dbReference type="ChEBI" id="CHEBI:167178"/>
    </reaction>
    <physiologicalReaction direction="left-to-right" evidence="41">
        <dbReference type="Rhea" id="RHEA:66561"/>
    </physiologicalReaction>
</comment>
<dbReference type="Pfam" id="PF13414">
    <property type="entry name" value="TPR_11"/>
    <property type="match status" value="1"/>
</dbReference>
<dbReference type="PROSITE" id="PS50005">
    <property type="entry name" value="TPR"/>
    <property type="match status" value="1"/>
</dbReference>
<evidence type="ECO:0000256" key="22">
    <source>
        <dbReference type="ARBA" id="ARBA00023134"/>
    </source>
</evidence>
<comment type="catalytic activity">
    <reaction evidence="39">
        <text>L-glutaminyl-[protein] + H2O = L-glutamyl-[protein] + NH4(+)</text>
        <dbReference type="Rhea" id="RHEA:16441"/>
        <dbReference type="Rhea" id="RHEA-COMP:10207"/>
        <dbReference type="Rhea" id="RHEA-COMP:10208"/>
        <dbReference type="ChEBI" id="CHEBI:15377"/>
        <dbReference type="ChEBI" id="CHEBI:28938"/>
        <dbReference type="ChEBI" id="CHEBI:29973"/>
        <dbReference type="ChEBI" id="CHEBI:30011"/>
        <dbReference type="EC" id="3.5.1.44"/>
    </reaction>
    <physiologicalReaction direction="left-to-right" evidence="39">
        <dbReference type="Rhea" id="RHEA:16442"/>
    </physiologicalReaction>
</comment>
<evidence type="ECO:0000256" key="3">
    <source>
        <dbReference type="ARBA" id="ARBA00004173"/>
    </source>
</evidence>
<comment type="catalytic activity">
    <reaction evidence="27">
        <text>L-glutaminyl-[protein] + serotonin = 5-serotonyl-L-glutamyl-[protein] + NH4(+)</text>
        <dbReference type="Rhea" id="RHEA:66552"/>
        <dbReference type="Rhea" id="RHEA-COMP:10207"/>
        <dbReference type="Rhea" id="RHEA-COMP:17052"/>
        <dbReference type="ChEBI" id="CHEBI:28938"/>
        <dbReference type="ChEBI" id="CHEBI:30011"/>
        <dbReference type="ChEBI" id="CHEBI:167174"/>
        <dbReference type="ChEBI" id="CHEBI:350546"/>
    </reaction>
    <physiologicalReaction direction="left-to-right" evidence="27">
        <dbReference type="Rhea" id="RHEA:66553"/>
    </physiologicalReaction>
</comment>
<keyword evidence="20" id="KW-0106">Calcium</keyword>
<evidence type="ECO:0000256" key="14">
    <source>
        <dbReference type="ARBA" id="ARBA00022670"/>
    </source>
</evidence>
<evidence type="ECO:0000256" key="17">
    <source>
        <dbReference type="ARBA" id="ARBA00022737"/>
    </source>
</evidence>
<dbReference type="EC" id="2.3.2.13" evidence="26"/>
<keyword evidence="16" id="KW-0479">Metal-binding</keyword>
<dbReference type="InterPro" id="IPR014756">
    <property type="entry name" value="Ig_E-set"/>
</dbReference>
<dbReference type="InterPro" id="IPR002931">
    <property type="entry name" value="Transglutaminase-like"/>
</dbReference>
<evidence type="ECO:0000256" key="43">
    <source>
        <dbReference type="PROSITE-ProRule" id="PRU00339"/>
    </source>
</evidence>
<protein>
    <recommendedName>
        <fullName evidence="30">Protein-glutamine gamma-glutamyltransferase 2</fullName>
        <ecNumber evidence="26">2.3.2.13</ecNumber>
        <ecNumber evidence="29">3.5.1.44</ecNumber>
    </recommendedName>
    <alternativeName>
        <fullName evidence="33">Isopeptidase TGM2</fullName>
    </alternativeName>
    <alternativeName>
        <fullName evidence="35">Protein-glutamine deamidase TGM2</fullName>
    </alternativeName>
    <alternativeName>
        <fullName evidence="34">Protein-glutamine dopaminyltransferase TGM2</fullName>
    </alternativeName>
    <alternativeName>
        <fullName evidence="37">Protein-glutamine histaminyltransferase TGM2</fullName>
    </alternativeName>
    <alternativeName>
        <fullName evidence="38">Protein-glutamine noradrenalinyltransferase TGM2</fullName>
    </alternativeName>
    <alternativeName>
        <fullName evidence="36">Protein-glutamine serotonyltransferase TGM2</fullName>
    </alternativeName>
    <alternativeName>
        <fullName evidence="32">Tissue transglutaminase</fullName>
    </alternativeName>
    <alternativeName>
        <fullName evidence="31">Transglutaminase-2</fullName>
    </alternativeName>
</protein>
<proteinExistence type="inferred from homology"/>
<dbReference type="Gene3D" id="1.20.1420.10">
    <property type="entry name" value="Talin, central domain"/>
    <property type="match status" value="1"/>
</dbReference>
<comment type="subcellular location">
    <subcellularLocation>
        <location evidence="4">Cell membrane</location>
    </subcellularLocation>
    <subcellularLocation>
        <location evidence="5">Chromosome</location>
    </subcellularLocation>
    <subcellularLocation>
        <location evidence="7">Cytoplasm</location>
        <location evidence="7">Cytosol</location>
    </subcellularLocation>
    <subcellularLocation>
        <location evidence="3">Mitochondrion</location>
    </subcellularLocation>
    <subcellularLocation>
        <location evidence="2">Nucleus</location>
    </subcellularLocation>
    <subcellularLocation>
        <location evidence="6">Secreted</location>
        <location evidence="6">Extracellular space</location>
        <location evidence="6">Extracellular matrix</location>
    </subcellularLocation>
</comment>
<evidence type="ECO:0000256" key="23">
    <source>
        <dbReference type="ARBA" id="ARBA00023136"/>
    </source>
</evidence>
<evidence type="ECO:0000259" key="45">
    <source>
        <dbReference type="SMART" id="SM00460"/>
    </source>
</evidence>
<evidence type="ECO:0000256" key="32">
    <source>
        <dbReference type="ARBA" id="ARBA00041677"/>
    </source>
</evidence>
<comment type="catalytic activity">
    <reaction evidence="40">
        <text>L-glutaminyl-[protein] + histamine = 5-histaminyl-L-glutamyl-[protein] + NH4(+)</text>
        <dbReference type="Rhea" id="RHEA:66564"/>
        <dbReference type="Rhea" id="RHEA-COMP:10207"/>
        <dbReference type="Rhea" id="RHEA-COMP:17056"/>
        <dbReference type="ChEBI" id="CHEBI:28938"/>
        <dbReference type="ChEBI" id="CHEBI:30011"/>
        <dbReference type="ChEBI" id="CHEBI:58432"/>
        <dbReference type="ChEBI" id="CHEBI:167179"/>
    </reaction>
    <physiologicalReaction direction="left-to-right" evidence="40">
        <dbReference type="Rhea" id="RHEA:66565"/>
    </physiologicalReaction>
</comment>
<evidence type="ECO:0000256" key="44">
    <source>
        <dbReference type="SAM" id="MobiDB-lite"/>
    </source>
</evidence>
<evidence type="ECO:0000256" key="39">
    <source>
        <dbReference type="ARBA" id="ARBA00047868"/>
    </source>
</evidence>
<dbReference type="GO" id="GO:0005737">
    <property type="term" value="C:cytoplasm"/>
    <property type="evidence" value="ECO:0007669"/>
    <property type="project" value="UniProtKB-SubCell"/>
</dbReference>
<evidence type="ECO:0000256" key="18">
    <source>
        <dbReference type="ARBA" id="ARBA00022741"/>
    </source>
</evidence>
<dbReference type="EC" id="3.5.1.44" evidence="29"/>
<evidence type="ECO:0000256" key="5">
    <source>
        <dbReference type="ARBA" id="ARBA00004286"/>
    </source>
</evidence>